<gene>
    <name evidence="2" type="ORF">CgunFtcFv8_007828</name>
</gene>
<reference evidence="2 3" key="1">
    <citation type="journal article" date="2023" name="Mol. Biol. Evol.">
        <title>Genomics of Secondarily Temperate Adaptation in the Only Non-Antarctic Icefish.</title>
        <authorList>
            <person name="Rivera-Colon A.G."/>
            <person name="Rayamajhi N."/>
            <person name="Minhas B.F."/>
            <person name="Madrigal G."/>
            <person name="Bilyk K.T."/>
            <person name="Yoon V."/>
            <person name="Hune M."/>
            <person name="Gregory S."/>
            <person name="Cheng C.H.C."/>
            <person name="Catchen J.M."/>
        </authorList>
    </citation>
    <scope>NUCLEOTIDE SEQUENCE [LARGE SCALE GENOMIC DNA]</scope>
    <source>
        <tissue evidence="2">White muscle</tissue>
    </source>
</reference>
<dbReference type="AlphaFoldDB" id="A0AAN8HFA3"/>
<protein>
    <submittedName>
        <fullName evidence="2">Uncharacterized protein</fullName>
    </submittedName>
</protein>
<evidence type="ECO:0000313" key="3">
    <source>
        <dbReference type="Proteomes" id="UP001331515"/>
    </source>
</evidence>
<evidence type="ECO:0000313" key="2">
    <source>
        <dbReference type="EMBL" id="KAK5913283.1"/>
    </source>
</evidence>
<keyword evidence="3" id="KW-1185">Reference proteome</keyword>
<comment type="caution">
    <text evidence="2">The sequence shown here is derived from an EMBL/GenBank/DDBJ whole genome shotgun (WGS) entry which is preliminary data.</text>
</comment>
<feature type="compositionally biased region" description="Low complexity" evidence="1">
    <location>
        <begin position="86"/>
        <end position="103"/>
    </location>
</feature>
<proteinExistence type="predicted"/>
<accession>A0AAN8HFA3</accession>
<feature type="region of interest" description="Disordered" evidence="1">
    <location>
        <begin position="1"/>
        <end position="121"/>
    </location>
</feature>
<dbReference type="Proteomes" id="UP001331515">
    <property type="component" value="Unassembled WGS sequence"/>
</dbReference>
<dbReference type="EMBL" id="JAURVH010001527">
    <property type="protein sequence ID" value="KAK5913283.1"/>
    <property type="molecule type" value="Genomic_DNA"/>
</dbReference>
<sequence length="121" mass="12739">MECGNVPLNGESLCPQGNQDTPAPPDPSMAQAYPSAQFAPPPQNSIPEFTASHPHPHSHPHQHPVALQDYPGVQASVSDHPLNMYQSSQSHEGPSGPEPSSHSVTGNATVRHHGRGGVIAH</sequence>
<organism evidence="2 3">
    <name type="scientific">Champsocephalus gunnari</name>
    <name type="common">Mackerel icefish</name>
    <dbReference type="NCBI Taxonomy" id="52237"/>
    <lineage>
        <taxon>Eukaryota</taxon>
        <taxon>Metazoa</taxon>
        <taxon>Chordata</taxon>
        <taxon>Craniata</taxon>
        <taxon>Vertebrata</taxon>
        <taxon>Euteleostomi</taxon>
        <taxon>Actinopterygii</taxon>
        <taxon>Neopterygii</taxon>
        <taxon>Teleostei</taxon>
        <taxon>Neoteleostei</taxon>
        <taxon>Acanthomorphata</taxon>
        <taxon>Eupercaria</taxon>
        <taxon>Perciformes</taxon>
        <taxon>Notothenioidei</taxon>
        <taxon>Channichthyidae</taxon>
        <taxon>Champsocephalus</taxon>
    </lineage>
</organism>
<evidence type="ECO:0000256" key="1">
    <source>
        <dbReference type="SAM" id="MobiDB-lite"/>
    </source>
</evidence>
<name>A0AAN8HFA3_CHAGU</name>